<evidence type="ECO:0000313" key="2">
    <source>
        <dbReference type="Proteomes" id="UP000324222"/>
    </source>
</evidence>
<evidence type="ECO:0000313" key="1">
    <source>
        <dbReference type="EMBL" id="MPC25957.1"/>
    </source>
</evidence>
<protein>
    <submittedName>
        <fullName evidence="1">Uncharacterized protein</fullName>
    </submittedName>
</protein>
<reference evidence="1 2" key="1">
    <citation type="submission" date="2019-05" db="EMBL/GenBank/DDBJ databases">
        <title>Another draft genome of Portunus trituberculatus and its Hox gene families provides insights of decapod evolution.</title>
        <authorList>
            <person name="Jeong J.-H."/>
            <person name="Song I."/>
            <person name="Kim S."/>
            <person name="Choi T."/>
            <person name="Kim D."/>
            <person name="Ryu S."/>
            <person name="Kim W."/>
        </authorList>
    </citation>
    <scope>NUCLEOTIDE SEQUENCE [LARGE SCALE GENOMIC DNA]</scope>
    <source>
        <tissue evidence="1">Muscle</tissue>
    </source>
</reference>
<accession>A0A5B7DY31</accession>
<sequence>MEVVVTARNRGVMRRGVCLIVGRSWSAPNRTLWQRTYSCGASVGCVYRPLRGTTAVEVSKASTADGVGVRVGDSVPMGAIPAEDPPSPGTSVNCRVGTSITGRPKITQPGPLGAAGAGLVGKAEGQWWGLIASSLGLVKVREEEEGTGGDEGEARSDVLQMFRECEDVICVIMISNVRRWFRSKRLAGCHKRQR</sequence>
<dbReference type="AlphaFoldDB" id="A0A5B7DY31"/>
<comment type="caution">
    <text evidence="1">The sequence shown here is derived from an EMBL/GenBank/DDBJ whole genome shotgun (WGS) entry which is preliminary data.</text>
</comment>
<name>A0A5B7DY31_PORTR</name>
<dbReference type="EMBL" id="VSRR010001533">
    <property type="protein sequence ID" value="MPC25957.1"/>
    <property type="molecule type" value="Genomic_DNA"/>
</dbReference>
<organism evidence="1 2">
    <name type="scientific">Portunus trituberculatus</name>
    <name type="common">Swimming crab</name>
    <name type="synonym">Neptunus trituberculatus</name>
    <dbReference type="NCBI Taxonomy" id="210409"/>
    <lineage>
        <taxon>Eukaryota</taxon>
        <taxon>Metazoa</taxon>
        <taxon>Ecdysozoa</taxon>
        <taxon>Arthropoda</taxon>
        <taxon>Crustacea</taxon>
        <taxon>Multicrustacea</taxon>
        <taxon>Malacostraca</taxon>
        <taxon>Eumalacostraca</taxon>
        <taxon>Eucarida</taxon>
        <taxon>Decapoda</taxon>
        <taxon>Pleocyemata</taxon>
        <taxon>Brachyura</taxon>
        <taxon>Eubrachyura</taxon>
        <taxon>Portunoidea</taxon>
        <taxon>Portunidae</taxon>
        <taxon>Portuninae</taxon>
        <taxon>Portunus</taxon>
    </lineage>
</organism>
<proteinExistence type="predicted"/>
<keyword evidence="2" id="KW-1185">Reference proteome</keyword>
<dbReference type="Proteomes" id="UP000324222">
    <property type="component" value="Unassembled WGS sequence"/>
</dbReference>
<gene>
    <name evidence="1" type="ORF">E2C01_019082</name>
</gene>